<dbReference type="Gene3D" id="3.40.50.1820">
    <property type="entry name" value="alpha/beta hydrolase"/>
    <property type="match status" value="1"/>
</dbReference>
<organism evidence="5 6">
    <name type="scientific">Tautonia sociabilis</name>
    <dbReference type="NCBI Taxonomy" id="2080755"/>
    <lineage>
        <taxon>Bacteria</taxon>
        <taxon>Pseudomonadati</taxon>
        <taxon>Planctomycetota</taxon>
        <taxon>Planctomycetia</taxon>
        <taxon>Isosphaerales</taxon>
        <taxon>Isosphaeraceae</taxon>
        <taxon>Tautonia</taxon>
    </lineage>
</organism>
<dbReference type="InterPro" id="IPR000073">
    <property type="entry name" value="AB_hydrolase_1"/>
</dbReference>
<keyword evidence="6" id="KW-1185">Reference proteome</keyword>
<comment type="similarity">
    <text evidence="2">Belongs to the AB hydrolase superfamily. FUS2 hydrolase family.</text>
</comment>
<name>A0A432MMS7_9BACT</name>
<keyword evidence="3" id="KW-0812">Transmembrane</keyword>
<proteinExistence type="inferred from homology"/>
<dbReference type="Pfam" id="PF12697">
    <property type="entry name" value="Abhydrolase_6"/>
    <property type="match status" value="1"/>
</dbReference>
<comment type="caution">
    <text evidence="5">The sequence shown here is derived from an EMBL/GenBank/DDBJ whole genome shotgun (WGS) entry which is preliminary data.</text>
</comment>
<dbReference type="AlphaFoldDB" id="A0A432MMS7"/>
<keyword evidence="3" id="KW-0472">Membrane</keyword>
<dbReference type="GO" id="GO:0052689">
    <property type="term" value="F:carboxylic ester hydrolase activity"/>
    <property type="evidence" value="ECO:0007669"/>
    <property type="project" value="UniProtKB-ARBA"/>
</dbReference>
<evidence type="ECO:0000256" key="2">
    <source>
        <dbReference type="ARBA" id="ARBA00038115"/>
    </source>
</evidence>
<dbReference type="Proteomes" id="UP000280296">
    <property type="component" value="Unassembled WGS sequence"/>
</dbReference>
<reference evidence="5 6" key="2">
    <citation type="submission" date="2019-01" db="EMBL/GenBank/DDBJ databases">
        <title>Tautonia sociabilis, a novel thermotolerant planctomycete of Isosphaeraceae family, isolated from a 4000 m deep subterranean habitat.</title>
        <authorList>
            <person name="Kovaleva O.L."/>
            <person name="Elcheninov A.G."/>
            <person name="Van Heerden E."/>
            <person name="Toshchakov S.V."/>
            <person name="Novikov A."/>
            <person name="Bonch-Osmolovskaya E.A."/>
            <person name="Kublanov I.V."/>
        </authorList>
    </citation>
    <scope>NUCLEOTIDE SEQUENCE [LARGE SCALE GENOMIC DNA]</scope>
    <source>
        <strain evidence="5 6">GM2012</strain>
    </source>
</reference>
<dbReference type="InterPro" id="IPR029058">
    <property type="entry name" value="AB_hydrolase_fold"/>
</dbReference>
<protein>
    <submittedName>
        <fullName evidence="5">Alpha/beta fold hydrolase</fullName>
    </submittedName>
</protein>
<dbReference type="PANTHER" id="PTHR22946:SF9">
    <property type="entry name" value="POLYKETIDE TRANSFERASE AF380"/>
    <property type="match status" value="1"/>
</dbReference>
<dbReference type="SUPFAM" id="SSF53474">
    <property type="entry name" value="alpha/beta-Hydrolases"/>
    <property type="match status" value="1"/>
</dbReference>
<feature type="domain" description="AB hydrolase-1" evidence="4">
    <location>
        <begin position="95"/>
        <end position="318"/>
    </location>
</feature>
<keyword evidence="1 5" id="KW-0378">Hydrolase</keyword>
<dbReference type="EMBL" id="RYZH01000010">
    <property type="protein sequence ID" value="RUL88497.1"/>
    <property type="molecule type" value="Genomic_DNA"/>
</dbReference>
<feature type="transmembrane region" description="Helical" evidence="3">
    <location>
        <begin position="20"/>
        <end position="39"/>
    </location>
</feature>
<gene>
    <name evidence="5" type="ORF">TsocGM_07230</name>
</gene>
<evidence type="ECO:0000259" key="4">
    <source>
        <dbReference type="Pfam" id="PF12697"/>
    </source>
</evidence>
<evidence type="ECO:0000256" key="3">
    <source>
        <dbReference type="SAM" id="Phobius"/>
    </source>
</evidence>
<evidence type="ECO:0000256" key="1">
    <source>
        <dbReference type="ARBA" id="ARBA00022801"/>
    </source>
</evidence>
<dbReference type="InterPro" id="IPR050261">
    <property type="entry name" value="FrsA_esterase"/>
</dbReference>
<dbReference type="PANTHER" id="PTHR22946">
    <property type="entry name" value="DIENELACTONE HYDROLASE DOMAIN-CONTAINING PROTEIN-RELATED"/>
    <property type="match status" value="1"/>
</dbReference>
<feature type="transmembrane region" description="Helical" evidence="3">
    <location>
        <begin position="224"/>
        <end position="241"/>
    </location>
</feature>
<sequence length="353" mass="39964">MPLGRWPAWSALPVSSNQVLALLALLPLGVVGFVAYVLIRYTPVIGRIFEEKPVFFPLRVDPAPDGEEVAFKTSDGLELVGTYFPCRTAERLGVIVFCHEFLGNRWSALPYADYLRDEGFDLFSFDFRNHGNSDSEDGYEPFQWVCGRETRDLRAALNYLRSRPDRDPAGFGLFGVSRGGGTAICVAADEPDVWAVAADGAFPTRGTMLAYIIRWAEIYVGRWFIWRYMPIAMFAFVGWVGRLRSQWRLKRVFPDIERAASRLSPRPLFMVHGQKDAYINQDIARALFDSARPPKSFWLVPGAKHNRCRELCPEEYRDRITAFFRQAAPRGARSDLRSADLDGRAVEQLAGHA</sequence>
<evidence type="ECO:0000313" key="6">
    <source>
        <dbReference type="Proteomes" id="UP000280296"/>
    </source>
</evidence>
<dbReference type="OrthoDB" id="9776685at2"/>
<evidence type="ECO:0000313" key="5">
    <source>
        <dbReference type="EMBL" id="RUL88497.1"/>
    </source>
</evidence>
<keyword evidence="3" id="KW-1133">Transmembrane helix</keyword>
<accession>A0A432MMS7</accession>
<reference evidence="5 6" key="1">
    <citation type="submission" date="2018-12" db="EMBL/GenBank/DDBJ databases">
        <authorList>
            <person name="Toschakov S.V."/>
        </authorList>
    </citation>
    <scope>NUCLEOTIDE SEQUENCE [LARGE SCALE GENOMIC DNA]</scope>
    <source>
        <strain evidence="5 6">GM2012</strain>
    </source>
</reference>